<dbReference type="Proteomes" id="UP000592180">
    <property type="component" value="Unassembled WGS sequence"/>
</dbReference>
<comment type="subcellular location">
    <subcellularLocation>
        <location evidence="1">Membrane</location>
        <topology evidence="1">Multi-pass membrane protein</topology>
    </subcellularLocation>
</comment>
<feature type="transmembrane region" description="Helical" evidence="5">
    <location>
        <begin position="7"/>
        <end position="25"/>
    </location>
</feature>
<feature type="transmembrane region" description="Helical" evidence="5">
    <location>
        <begin position="134"/>
        <end position="154"/>
    </location>
</feature>
<evidence type="ECO:0000256" key="1">
    <source>
        <dbReference type="ARBA" id="ARBA00004141"/>
    </source>
</evidence>
<dbReference type="PANTHER" id="PTHR37422">
    <property type="entry name" value="TEICHURONIC ACID BIOSYNTHESIS PROTEIN TUAE"/>
    <property type="match status" value="1"/>
</dbReference>
<comment type="caution">
    <text evidence="7">The sequence shown here is derived from an EMBL/GenBank/DDBJ whole genome shotgun (WGS) entry which is preliminary data.</text>
</comment>
<feature type="transmembrane region" description="Helical" evidence="5">
    <location>
        <begin position="222"/>
        <end position="237"/>
    </location>
</feature>
<keyword evidence="8" id="KW-1185">Reference proteome</keyword>
<dbReference type="InterPro" id="IPR007016">
    <property type="entry name" value="O-antigen_ligase-rel_domated"/>
</dbReference>
<dbReference type="RefSeq" id="WP_184186747.1">
    <property type="nucleotide sequence ID" value="NZ_JACHLE010000001.1"/>
</dbReference>
<evidence type="ECO:0000259" key="6">
    <source>
        <dbReference type="Pfam" id="PF04932"/>
    </source>
</evidence>
<evidence type="ECO:0000313" key="7">
    <source>
        <dbReference type="EMBL" id="MBB4806188.1"/>
    </source>
</evidence>
<reference evidence="7 8" key="1">
    <citation type="submission" date="2020-08" db="EMBL/GenBank/DDBJ databases">
        <title>Functional genomics of gut bacteria from endangered species of beetles.</title>
        <authorList>
            <person name="Carlos-Shanley C."/>
        </authorList>
    </citation>
    <scope>NUCLEOTIDE SEQUENCE [LARGE SCALE GENOMIC DNA]</scope>
    <source>
        <strain evidence="7 8">S00151</strain>
    </source>
</reference>
<evidence type="ECO:0000256" key="5">
    <source>
        <dbReference type="SAM" id="Phobius"/>
    </source>
</evidence>
<feature type="transmembrane region" description="Helical" evidence="5">
    <location>
        <begin position="198"/>
        <end position="216"/>
    </location>
</feature>
<dbReference type="GO" id="GO:0016020">
    <property type="term" value="C:membrane"/>
    <property type="evidence" value="ECO:0007669"/>
    <property type="project" value="UniProtKB-SubCell"/>
</dbReference>
<dbReference type="PANTHER" id="PTHR37422:SF17">
    <property type="entry name" value="O-ANTIGEN LIGASE"/>
    <property type="match status" value="1"/>
</dbReference>
<evidence type="ECO:0000313" key="8">
    <source>
        <dbReference type="Proteomes" id="UP000592180"/>
    </source>
</evidence>
<proteinExistence type="predicted"/>
<name>A0A840KDY0_9FLAO</name>
<feature type="transmembrane region" description="Helical" evidence="5">
    <location>
        <begin position="326"/>
        <end position="350"/>
    </location>
</feature>
<feature type="transmembrane region" description="Helical" evidence="5">
    <location>
        <begin position="106"/>
        <end position="122"/>
    </location>
</feature>
<gene>
    <name evidence="7" type="ORF">HNP38_001460</name>
</gene>
<dbReference type="InterPro" id="IPR051533">
    <property type="entry name" value="WaaL-like"/>
</dbReference>
<organism evidence="7 8">
    <name type="scientific">Chryseobacterium defluvii</name>
    <dbReference type="NCBI Taxonomy" id="160396"/>
    <lineage>
        <taxon>Bacteria</taxon>
        <taxon>Pseudomonadati</taxon>
        <taxon>Bacteroidota</taxon>
        <taxon>Flavobacteriia</taxon>
        <taxon>Flavobacteriales</taxon>
        <taxon>Weeksellaceae</taxon>
        <taxon>Chryseobacterium group</taxon>
        <taxon>Chryseobacterium</taxon>
    </lineage>
</organism>
<keyword evidence="2 5" id="KW-0812">Transmembrane</keyword>
<feature type="transmembrane region" description="Helical" evidence="5">
    <location>
        <begin position="242"/>
        <end position="259"/>
    </location>
</feature>
<sequence>MATHKINIFLSTLSFILCIIGYQLVTTIFLPSSSDFENISRAITVPYRALALAIMLAVIYINIRNISDFKSLPLVVLIIYWLALIVRIFSDNFLRTDYFIEGTSQLWLYIFGICMAALVSTIKSFKYIDLNKAFYAVYISVIIILTITLFSNQALISNTDNEYRADANVALNTISYGNLGVMGMYMSLFMLFKEKHKLLLKIGIILVFILSVYSLLRSGSRGPILSFLVVVFFWFFSKGKNIMTGIGISVILLLVIYLLQDPILSLMGDISPVIEIRLRETISGSGPDERSLLHEEALKVFYEHPFIGDQFAIFNKNGEYAYAHNIILDSLIALGIVGGMMMVYILWSALKCCYKNIHDDHPHFWISLILIQLISSSMVSGAFYQDQTLTMLLVYHFILYKKSFIGWK</sequence>
<evidence type="ECO:0000256" key="4">
    <source>
        <dbReference type="ARBA" id="ARBA00023136"/>
    </source>
</evidence>
<evidence type="ECO:0000256" key="2">
    <source>
        <dbReference type="ARBA" id="ARBA00022692"/>
    </source>
</evidence>
<evidence type="ECO:0000256" key="3">
    <source>
        <dbReference type="ARBA" id="ARBA00022989"/>
    </source>
</evidence>
<feature type="transmembrane region" description="Helical" evidence="5">
    <location>
        <begin position="72"/>
        <end position="90"/>
    </location>
</feature>
<feature type="domain" description="O-antigen ligase-related" evidence="6">
    <location>
        <begin position="206"/>
        <end position="342"/>
    </location>
</feature>
<keyword evidence="3 5" id="KW-1133">Transmembrane helix</keyword>
<protein>
    <submittedName>
        <fullName evidence="7">O-antigen ligase</fullName>
    </submittedName>
</protein>
<feature type="transmembrane region" description="Helical" evidence="5">
    <location>
        <begin position="174"/>
        <end position="191"/>
    </location>
</feature>
<keyword evidence="7" id="KW-0436">Ligase</keyword>
<feature type="transmembrane region" description="Helical" evidence="5">
    <location>
        <begin position="45"/>
        <end position="63"/>
    </location>
</feature>
<dbReference type="AlphaFoldDB" id="A0A840KDY0"/>
<dbReference type="Pfam" id="PF04932">
    <property type="entry name" value="Wzy_C"/>
    <property type="match status" value="1"/>
</dbReference>
<feature type="transmembrane region" description="Helical" evidence="5">
    <location>
        <begin position="362"/>
        <end position="384"/>
    </location>
</feature>
<accession>A0A840KDY0</accession>
<keyword evidence="4 5" id="KW-0472">Membrane</keyword>
<dbReference type="GO" id="GO:0016874">
    <property type="term" value="F:ligase activity"/>
    <property type="evidence" value="ECO:0007669"/>
    <property type="project" value="UniProtKB-KW"/>
</dbReference>
<dbReference type="EMBL" id="JACHLE010000001">
    <property type="protein sequence ID" value="MBB4806188.1"/>
    <property type="molecule type" value="Genomic_DNA"/>
</dbReference>